<dbReference type="PROSITE" id="PS00136">
    <property type="entry name" value="SUBTILASE_ASP"/>
    <property type="match status" value="1"/>
</dbReference>
<dbReference type="Proteomes" id="UP001596004">
    <property type="component" value="Unassembled WGS sequence"/>
</dbReference>
<keyword evidence="14" id="KW-1185">Reference proteome</keyword>
<organism evidence="13 14">
    <name type="scientific">Sphaerisporangium dianthi</name>
    <dbReference type="NCBI Taxonomy" id="1436120"/>
    <lineage>
        <taxon>Bacteria</taxon>
        <taxon>Bacillati</taxon>
        <taxon>Actinomycetota</taxon>
        <taxon>Actinomycetes</taxon>
        <taxon>Streptosporangiales</taxon>
        <taxon>Streptosporangiaceae</taxon>
        <taxon>Sphaerisporangium</taxon>
    </lineage>
</organism>
<evidence type="ECO:0000259" key="11">
    <source>
        <dbReference type="Pfam" id="PF00082"/>
    </source>
</evidence>
<evidence type="ECO:0000256" key="3">
    <source>
        <dbReference type="ARBA" id="ARBA00022525"/>
    </source>
</evidence>
<dbReference type="Pfam" id="PF00082">
    <property type="entry name" value="Peptidase_S8"/>
    <property type="match status" value="1"/>
</dbReference>
<feature type="region of interest" description="Disordered" evidence="10">
    <location>
        <begin position="92"/>
        <end position="113"/>
    </location>
</feature>
<evidence type="ECO:0000256" key="4">
    <source>
        <dbReference type="ARBA" id="ARBA00022670"/>
    </source>
</evidence>
<dbReference type="InterPro" id="IPR046450">
    <property type="entry name" value="PA_dom_sf"/>
</dbReference>
<dbReference type="InterPro" id="IPR050131">
    <property type="entry name" value="Peptidase_S8_subtilisin-like"/>
</dbReference>
<comment type="similarity">
    <text evidence="1 8 9">Belongs to the peptidase S8 family.</text>
</comment>
<gene>
    <name evidence="13" type="ORF">ACFO60_01610</name>
</gene>
<dbReference type="PANTHER" id="PTHR43806:SF65">
    <property type="entry name" value="SERINE PROTEASE APRX"/>
    <property type="match status" value="1"/>
</dbReference>
<keyword evidence="3" id="KW-0964">Secreted</keyword>
<dbReference type="Gene3D" id="3.50.30.30">
    <property type="match status" value="1"/>
</dbReference>
<dbReference type="InterPro" id="IPR017296">
    <property type="entry name" value="Peptidase_S8A_SAM-P45"/>
</dbReference>
<dbReference type="PIRSF" id="PIRSF037852">
    <property type="entry name" value="Subtilisin_rel_SAV5721"/>
    <property type="match status" value="1"/>
</dbReference>
<evidence type="ECO:0000313" key="14">
    <source>
        <dbReference type="Proteomes" id="UP001596004"/>
    </source>
</evidence>
<dbReference type="InterPro" id="IPR015500">
    <property type="entry name" value="Peptidase_S8_subtilisin-rel"/>
</dbReference>
<dbReference type="RefSeq" id="WP_380835946.1">
    <property type="nucleotide sequence ID" value="NZ_JBHSFP010000001.1"/>
</dbReference>
<feature type="domain" description="PA" evidence="12">
    <location>
        <begin position="792"/>
        <end position="869"/>
    </location>
</feature>
<evidence type="ECO:0000256" key="10">
    <source>
        <dbReference type="SAM" id="MobiDB-lite"/>
    </source>
</evidence>
<dbReference type="PROSITE" id="PS00138">
    <property type="entry name" value="SUBTILASE_SER"/>
    <property type="match status" value="1"/>
</dbReference>
<dbReference type="EMBL" id="JBHSFP010000001">
    <property type="protein sequence ID" value="MFC4529443.1"/>
    <property type="molecule type" value="Genomic_DNA"/>
</dbReference>
<dbReference type="InterPro" id="IPR003137">
    <property type="entry name" value="PA_domain"/>
</dbReference>
<dbReference type="InterPro" id="IPR023827">
    <property type="entry name" value="Peptidase_S8_Asp-AS"/>
</dbReference>
<reference evidence="14" key="1">
    <citation type="journal article" date="2019" name="Int. J. Syst. Evol. Microbiol.">
        <title>The Global Catalogue of Microorganisms (GCM) 10K type strain sequencing project: providing services to taxonomists for standard genome sequencing and annotation.</title>
        <authorList>
            <consortium name="The Broad Institute Genomics Platform"/>
            <consortium name="The Broad Institute Genome Sequencing Center for Infectious Disease"/>
            <person name="Wu L."/>
            <person name="Ma J."/>
        </authorList>
    </citation>
    <scope>NUCLEOTIDE SEQUENCE [LARGE SCALE GENOMIC DNA]</scope>
    <source>
        <strain evidence="14">CGMCC 4.7132</strain>
    </source>
</reference>
<evidence type="ECO:0000313" key="13">
    <source>
        <dbReference type="EMBL" id="MFC4529443.1"/>
    </source>
</evidence>
<keyword evidence="4 8" id="KW-0645">Protease</keyword>
<feature type="active site" description="Charge relay system" evidence="8">
    <location>
        <position position="421"/>
    </location>
</feature>
<evidence type="ECO:0000256" key="7">
    <source>
        <dbReference type="ARBA" id="ARBA00022825"/>
    </source>
</evidence>
<dbReference type="SUPFAM" id="SSF52025">
    <property type="entry name" value="PA domain"/>
    <property type="match status" value="1"/>
</dbReference>
<accession>A0ABV9C8N5</accession>
<dbReference type="InterPro" id="IPR000209">
    <property type="entry name" value="Peptidase_S8/S53_dom"/>
</dbReference>
<proteinExistence type="inferred from homology"/>
<dbReference type="Pfam" id="PF02225">
    <property type="entry name" value="PA"/>
    <property type="match status" value="1"/>
</dbReference>
<evidence type="ECO:0000259" key="12">
    <source>
        <dbReference type="Pfam" id="PF02225"/>
    </source>
</evidence>
<protein>
    <submittedName>
        <fullName evidence="13">S8 family serine peptidase</fullName>
    </submittedName>
</protein>
<sequence length="1223" mass="128335">MTLITGDKVKVTQGSGGAFSVDVERAPGATGPVRIATEGGDTYVYPDEAAAYIAAGRLDRQLFNVTQLIAQGYDDAHNSELPLIVTRAKDSATAKPEARNGASAPPAGTVLPGATTTLSLPSVHGEALRASRPKAADFWLALTDAGKGGPSPTGRAGGTPDAAEAPAFTAGIDKVWLDGKAKGTLADTTAQIGAPAVWTAGGTGAGVRVAILDSGVDATHPDLADRIAASRSFVPGVDVVDRYGHGTHTASTLAGTGAASGGKERGVAPGAKLLVGKVLGDDNSGPISGVIAGMEWAARTEHAKVISMSLGVGSWHTQDDPLSQALNSLSAETGALFVVAAGNDGNSPYSIAAPGTADAALTVGAVDGADHLAAFSSAGPRMFDDALKPDLTAPGVDVLAARSQFMSDGGEGYYRLDSGTSMATPHVAGAAVLLAQKHPEWSAQQIKSALMSTTVPTPDYSPYLAGTGRLNVAAAYLQDQIVATGSVDAGLVKWSSGTQRQPIKRKITYTNTTDGPIDLELSVDRGEVPAQAFTTAADHVTVPARGTSTVEVTVDPNGLAAGQYAVQVKARHSAGEVHTAVGVSVESEKYDLTIHLKDRAGRPLSDNVEIRSADGSTTYLWVPNGKLTSRWAPGSYTVLSFADVEGLHGPNSLGLATLVAPEVDLTADRSVDLDASRARQVKVATPQPASVVNSRIDIYRSFTSSEPAPGDWGALREMIMPPAAYDSLWALPTKQKVKKGSFVFTTRFRAEQTPLEIAYRGHRLDDALVQQGSQAMRDGASRLPAVFAGTGSPADYAGVSARGKAVVVRGSDAVAPTDQAAAARTAGAAMLLVVNNGPGRKSVWYGEPDGVTTGRIPVASVTMDEGEKLIKEIAAAGRNGLRLDVEAHPAPKYVYDLVDYHLGGVPQDPSAKTSPRDLARIDLEFTPPPGRQVVEMRTDFPPYEWYEALRFTDRPVASGRRTDWVSAGDGVEWRQEAALVGWGRSQTDRLSYRPGSVQKDRWFGPITRPRLISAEIPFRGEYGLSTYIQGFGDAGSAHSGGSGVPGVQQTITMYQGDRQLAQTQGRPILNVGDMAPEKLPYRLVVDTKNGTDVHPYSTVTRTEWTFTSAATKEVVAIPLVQLDYGTELDAEGRAERRSEFSVTPVVLGSDSAQDAVSSVALEVSYDDGATWQRQSLKEKKGSWRTSLDAPRRAGFVSIRVTAEQRNGGGVTQTVTRAFGLRTS</sequence>
<comment type="caution">
    <text evidence="13">The sequence shown here is derived from an EMBL/GenBank/DDBJ whole genome shotgun (WGS) entry which is preliminary data.</text>
</comment>
<keyword evidence="6 8" id="KW-0378">Hydrolase</keyword>
<feature type="domain" description="Peptidase S8/S53" evidence="11">
    <location>
        <begin position="204"/>
        <end position="454"/>
    </location>
</feature>
<dbReference type="Gene3D" id="3.40.50.200">
    <property type="entry name" value="Peptidase S8/S53 domain"/>
    <property type="match status" value="1"/>
</dbReference>
<dbReference type="PRINTS" id="PR00723">
    <property type="entry name" value="SUBTILISIN"/>
</dbReference>
<feature type="active site" description="Charge relay system" evidence="8">
    <location>
        <position position="245"/>
    </location>
</feature>
<dbReference type="PANTHER" id="PTHR43806">
    <property type="entry name" value="PEPTIDASE S8"/>
    <property type="match status" value="1"/>
</dbReference>
<keyword evidence="2" id="KW-0134">Cell wall</keyword>
<evidence type="ECO:0000256" key="1">
    <source>
        <dbReference type="ARBA" id="ARBA00011073"/>
    </source>
</evidence>
<keyword evidence="7 8" id="KW-0720">Serine protease</keyword>
<evidence type="ECO:0000256" key="2">
    <source>
        <dbReference type="ARBA" id="ARBA00022512"/>
    </source>
</evidence>
<dbReference type="PROSITE" id="PS51892">
    <property type="entry name" value="SUBTILASE"/>
    <property type="match status" value="1"/>
</dbReference>
<name>A0ABV9C8N5_9ACTN</name>
<evidence type="ECO:0000256" key="8">
    <source>
        <dbReference type="PROSITE-ProRule" id="PRU01240"/>
    </source>
</evidence>
<dbReference type="InterPro" id="IPR036852">
    <property type="entry name" value="Peptidase_S8/S53_dom_sf"/>
</dbReference>
<evidence type="ECO:0000256" key="5">
    <source>
        <dbReference type="ARBA" id="ARBA00022729"/>
    </source>
</evidence>
<evidence type="ECO:0000256" key="6">
    <source>
        <dbReference type="ARBA" id="ARBA00022801"/>
    </source>
</evidence>
<evidence type="ECO:0000256" key="9">
    <source>
        <dbReference type="RuleBase" id="RU003355"/>
    </source>
</evidence>
<keyword evidence="5" id="KW-0732">Signal</keyword>
<dbReference type="InterPro" id="IPR023828">
    <property type="entry name" value="Peptidase_S8_Ser-AS"/>
</dbReference>
<feature type="active site" description="Charge relay system" evidence="8">
    <location>
        <position position="213"/>
    </location>
</feature>
<dbReference type="SUPFAM" id="SSF52743">
    <property type="entry name" value="Subtilisin-like"/>
    <property type="match status" value="1"/>
</dbReference>